<dbReference type="InterPro" id="IPR006574">
    <property type="entry name" value="PRY"/>
</dbReference>
<dbReference type="FunFam" id="3.40.50.300:FF:001524">
    <property type="entry name" value="Si:dkey-126g1.7"/>
    <property type="match status" value="1"/>
</dbReference>
<feature type="domain" description="B30.2/SPRY" evidence="7">
    <location>
        <begin position="810"/>
        <end position="994"/>
    </location>
</feature>
<dbReference type="PROSITE" id="PS50188">
    <property type="entry name" value="B302_SPRY"/>
    <property type="match status" value="1"/>
</dbReference>
<keyword evidence="3" id="KW-0433">Leucine-rich repeat</keyword>
<dbReference type="SUPFAM" id="SSF49899">
    <property type="entry name" value="Concanavalin A-like lectins/glucanases"/>
    <property type="match status" value="1"/>
</dbReference>
<dbReference type="InterPro" id="IPR041075">
    <property type="entry name" value="NOD1/2_WH"/>
</dbReference>
<dbReference type="InterPro" id="IPR032675">
    <property type="entry name" value="LRR_dom_sf"/>
</dbReference>
<dbReference type="PANTHER" id="PTHR24106">
    <property type="entry name" value="NACHT, LRR AND CARD DOMAINS-CONTAINING"/>
    <property type="match status" value="1"/>
</dbReference>
<evidence type="ECO:0000259" key="7">
    <source>
        <dbReference type="PROSITE" id="PS50188"/>
    </source>
</evidence>
<keyword evidence="5" id="KW-0547">Nucleotide-binding</keyword>
<dbReference type="Gene3D" id="3.80.10.10">
    <property type="entry name" value="Ribonuclease Inhibitor"/>
    <property type="match status" value="2"/>
</dbReference>
<dbReference type="GeneTree" id="ENSGT01150000286904"/>
<dbReference type="Pfam" id="PF13516">
    <property type="entry name" value="LRR_6"/>
    <property type="match status" value="4"/>
</dbReference>
<dbReference type="InterPro" id="IPR013320">
    <property type="entry name" value="ConA-like_dom_sf"/>
</dbReference>
<dbReference type="Pfam" id="PF17779">
    <property type="entry name" value="WHD_NOD2"/>
    <property type="match status" value="1"/>
</dbReference>
<dbReference type="InterPro" id="IPR003879">
    <property type="entry name" value="Butyrophylin_SPRY"/>
</dbReference>
<dbReference type="InterPro" id="IPR043136">
    <property type="entry name" value="B30.2/SPRY_sf"/>
</dbReference>
<dbReference type="Proteomes" id="UP000694565">
    <property type="component" value="Unplaced"/>
</dbReference>
<dbReference type="InterPro" id="IPR003877">
    <property type="entry name" value="SPRY_dom"/>
</dbReference>
<comment type="subcellular location">
    <subcellularLocation>
        <location evidence="1">Cytoplasm</location>
    </subcellularLocation>
</comment>
<dbReference type="CDD" id="cd16040">
    <property type="entry name" value="SPRY_PRY_SNTX"/>
    <property type="match status" value="1"/>
</dbReference>
<evidence type="ECO:0000256" key="1">
    <source>
        <dbReference type="ARBA" id="ARBA00004496"/>
    </source>
</evidence>
<dbReference type="AlphaFoldDB" id="A0A8C2XS08"/>
<dbReference type="PROSITE" id="PS51450">
    <property type="entry name" value="LRR"/>
    <property type="match status" value="3"/>
</dbReference>
<proteinExistence type="predicted"/>
<evidence type="ECO:0000256" key="6">
    <source>
        <dbReference type="ARBA" id="ARBA00022840"/>
    </source>
</evidence>
<dbReference type="Gene3D" id="2.60.120.920">
    <property type="match status" value="1"/>
</dbReference>
<dbReference type="SMART" id="SM00368">
    <property type="entry name" value="LRR_RI"/>
    <property type="match status" value="8"/>
</dbReference>
<protein>
    <recommendedName>
        <fullName evidence="11">NACHT, LRR and PYD domains-containing protein 12-like</fullName>
    </recommendedName>
</protein>
<organism evidence="9 10">
    <name type="scientific">Cyclopterus lumpus</name>
    <name type="common">Lumpsucker</name>
    <dbReference type="NCBI Taxonomy" id="8103"/>
    <lineage>
        <taxon>Eukaryota</taxon>
        <taxon>Metazoa</taxon>
        <taxon>Chordata</taxon>
        <taxon>Craniata</taxon>
        <taxon>Vertebrata</taxon>
        <taxon>Euteleostomi</taxon>
        <taxon>Actinopterygii</taxon>
        <taxon>Neopterygii</taxon>
        <taxon>Teleostei</taxon>
        <taxon>Neoteleostei</taxon>
        <taxon>Acanthomorphata</taxon>
        <taxon>Eupercaria</taxon>
        <taxon>Perciformes</taxon>
        <taxon>Cottioidei</taxon>
        <taxon>Cottales</taxon>
        <taxon>Cyclopteridae</taxon>
        <taxon>Cyclopterus</taxon>
    </lineage>
</organism>
<dbReference type="Pfam" id="PF17776">
    <property type="entry name" value="NLRC4_HD2"/>
    <property type="match status" value="1"/>
</dbReference>
<evidence type="ECO:0008006" key="11">
    <source>
        <dbReference type="Google" id="ProtNLM"/>
    </source>
</evidence>
<dbReference type="Pfam" id="PF13765">
    <property type="entry name" value="PRY"/>
    <property type="match status" value="1"/>
</dbReference>
<dbReference type="SMART" id="SM00589">
    <property type="entry name" value="PRY"/>
    <property type="match status" value="1"/>
</dbReference>
<keyword evidence="2" id="KW-0963">Cytoplasm</keyword>
<evidence type="ECO:0000256" key="5">
    <source>
        <dbReference type="ARBA" id="ARBA00022741"/>
    </source>
</evidence>
<evidence type="ECO:0000256" key="3">
    <source>
        <dbReference type="ARBA" id="ARBA00022614"/>
    </source>
</evidence>
<dbReference type="FunFam" id="3.80.10.10:FF:001632">
    <property type="entry name" value="Uncharacterized protein"/>
    <property type="match status" value="1"/>
</dbReference>
<evidence type="ECO:0000256" key="4">
    <source>
        <dbReference type="ARBA" id="ARBA00022737"/>
    </source>
</evidence>
<keyword evidence="10" id="KW-1185">Reference proteome</keyword>
<evidence type="ECO:0000313" key="10">
    <source>
        <dbReference type="Proteomes" id="UP000694565"/>
    </source>
</evidence>
<dbReference type="PROSITE" id="PS50837">
    <property type="entry name" value="NACHT"/>
    <property type="match status" value="1"/>
</dbReference>
<sequence>LKRKVLSLFLNEVTQRLDDIYTELYITVGGDVHINMQHEVRRIEAAVVKPAGTEKPIKPCDMFQHPSGRYKPMRTVLTNGIAGIGKTFLVRKFVLDWAEGKANQDVQFIFPLTFRQLNLWKGERFCLSELIHKCITETRDIKEESEFKLMFVLDGLDESRLNLDCSTCENQAVNIDVTASTSVDVMMTNLIKKKLLPSARLWITTRPAAANQIPSDFVDMVTEVRGFTDPQKEEYFRKRFRDEEQTSRIISHIKTSPSLHIMCHIPVFCWITGTVLEDVMKTRKGGELPKTLTEMYAEFLVFQIHQTNKKYDQNKCIQCIKSLAKLAFRQLEEGNLIFYEKDLKESGIDVSGASVCSGVFTEIFKEERGRKSDEDKMFSFVHLSVQEFLAAFYVVKAVINKHKNVMCEPGKKSGEQIRMVFSKTSMTEVHKFAIHMALKSPNGHLDLFLRFLLGLSLQTNQTGLRVLLKNKKSSADDQETVEYIKRKISENPSPERSINLFHCLNEMNDRSLVEEIQQYLSSEGLSTDILSPAQWSALVFISLSSGNDLTLFDLKKYSASEEALLGLLPVVKASNKALLSGCNLTERSCEALSSLLSSQPSSLRELDLSNNNLKDSGVKLLSAGLESPHCTLETLKLSLSKLTNNCCQELSSVLSSQSSSLRELDLSNNYLQDSGVKLLSAGLESRHCTLETLRLSQTRLTKTCCRESSQVLSSQSSSLRELDLSNNDLEDSGVKLLSAGLESPRCTLETLRLSGCLITEEGFTSLASALKSNPSHLGELDLSYNHPGDSGVKLLSAGLEDPVWRLETLRVEHGGEPRLRPGLRKYACELTLDTSTANVNLKLSDDNRKVTALTEEQPYPDHPHRFDFWPQLMCRKGLTGRCYWEVEWRGRVYISVTYIGIKRTGSRSCCRFGKNDRSWSLLCSDVEAYSFWHNSKIGVYVDWPAGTLSFFRVSSDTLVHLHTFSTTFTEPLYPGFGFGLGSFSYSPSASLCSL</sequence>
<evidence type="ECO:0000313" key="9">
    <source>
        <dbReference type="Ensembl" id="ENSCLMP00005020735.1"/>
    </source>
</evidence>
<feature type="domain" description="NACHT" evidence="8">
    <location>
        <begin position="74"/>
        <end position="209"/>
    </location>
</feature>
<dbReference type="InterPro" id="IPR041267">
    <property type="entry name" value="NLRP_HD2"/>
</dbReference>
<evidence type="ECO:0000259" key="8">
    <source>
        <dbReference type="PROSITE" id="PS50837"/>
    </source>
</evidence>
<dbReference type="PRINTS" id="PR01407">
    <property type="entry name" value="BUTYPHLNCDUF"/>
</dbReference>
<dbReference type="Gene3D" id="3.40.50.300">
    <property type="entry name" value="P-loop containing nucleotide triphosphate hydrolases"/>
    <property type="match status" value="1"/>
</dbReference>
<dbReference type="Pfam" id="PF14484">
    <property type="entry name" value="FISNA"/>
    <property type="match status" value="1"/>
</dbReference>
<dbReference type="GO" id="GO:0005737">
    <property type="term" value="C:cytoplasm"/>
    <property type="evidence" value="ECO:0007669"/>
    <property type="project" value="UniProtKB-SubCell"/>
</dbReference>
<dbReference type="SMART" id="SM01288">
    <property type="entry name" value="FISNA"/>
    <property type="match status" value="1"/>
</dbReference>
<reference evidence="9" key="1">
    <citation type="submission" date="2025-08" db="UniProtKB">
        <authorList>
            <consortium name="Ensembl"/>
        </authorList>
    </citation>
    <scope>IDENTIFICATION</scope>
</reference>
<dbReference type="InterPro" id="IPR027417">
    <property type="entry name" value="P-loop_NTPase"/>
</dbReference>
<dbReference type="InterPro" id="IPR001611">
    <property type="entry name" value="Leu-rich_rpt"/>
</dbReference>
<dbReference type="Ensembl" id="ENSCLMT00005021791.1">
    <property type="protein sequence ID" value="ENSCLMP00005020735.1"/>
    <property type="gene ID" value="ENSCLMG00005010385.1"/>
</dbReference>
<dbReference type="InterPro" id="IPR001870">
    <property type="entry name" value="B30.2/SPRY"/>
</dbReference>
<keyword evidence="4" id="KW-0677">Repeat</keyword>
<dbReference type="SUPFAM" id="SSF52047">
    <property type="entry name" value="RNI-like"/>
    <property type="match status" value="1"/>
</dbReference>
<evidence type="ECO:0000256" key="2">
    <source>
        <dbReference type="ARBA" id="ARBA00022490"/>
    </source>
</evidence>
<dbReference type="InterPro" id="IPR051261">
    <property type="entry name" value="NLR"/>
</dbReference>
<name>A0A8C2XS08_CYCLU</name>
<dbReference type="SMART" id="SM00449">
    <property type="entry name" value="SPRY"/>
    <property type="match status" value="1"/>
</dbReference>
<accession>A0A8C2XS08</accession>
<reference evidence="9" key="2">
    <citation type="submission" date="2025-09" db="UniProtKB">
        <authorList>
            <consortium name="Ensembl"/>
        </authorList>
    </citation>
    <scope>IDENTIFICATION</scope>
</reference>
<dbReference type="Pfam" id="PF05729">
    <property type="entry name" value="NACHT"/>
    <property type="match status" value="1"/>
</dbReference>
<dbReference type="GO" id="GO:0005524">
    <property type="term" value="F:ATP binding"/>
    <property type="evidence" value="ECO:0007669"/>
    <property type="project" value="UniProtKB-KW"/>
</dbReference>
<dbReference type="InterPro" id="IPR007111">
    <property type="entry name" value="NACHT_NTPase"/>
</dbReference>
<dbReference type="InterPro" id="IPR029495">
    <property type="entry name" value="NACHT-assoc"/>
</dbReference>
<keyword evidence="6" id="KW-0067">ATP-binding</keyword>